<dbReference type="CDD" id="cd07984">
    <property type="entry name" value="LPLAT_LABLAT-like"/>
    <property type="match status" value="1"/>
</dbReference>
<keyword evidence="5" id="KW-0472">Membrane</keyword>
<evidence type="ECO:0000256" key="2">
    <source>
        <dbReference type="ARBA" id="ARBA00022475"/>
    </source>
</evidence>
<dbReference type="GO" id="GO:0009247">
    <property type="term" value="P:glycolipid biosynthetic process"/>
    <property type="evidence" value="ECO:0007669"/>
    <property type="project" value="UniProtKB-ARBA"/>
</dbReference>
<evidence type="ECO:0000256" key="3">
    <source>
        <dbReference type="ARBA" id="ARBA00022519"/>
    </source>
</evidence>
<reference evidence="7" key="1">
    <citation type="submission" date="2022-09" db="EMBL/GenBank/DDBJ databases">
        <title>Rhodovastum sp. nov. RN2-1 isolated from soil in Seongnam, South Korea.</title>
        <authorList>
            <person name="Le N.T."/>
        </authorList>
    </citation>
    <scope>NUCLEOTIDE SEQUENCE</scope>
    <source>
        <strain evidence="7">RN2-1</strain>
    </source>
</reference>
<keyword evidence="8" id="KW-1185">Reference proteome</keyword>
<dbReference type="EMBL" id="JAPDNT010000001">
    <property type="protein sequence ID" value="MCW3473343.1"/>
    <property type="molecule type" value="Genomic_DNA"/>
</dbReference>
<gene>
    <name evidence="7" type="ORF">OL599_02030</name>
</gene>
<dbReference type="AlphaFoldDB" id="A0AA42CCG8"/>
<dbReference type="PANTHER" id="PTHR30606:SF9">
    <property type="entry name" value="LIPID A BIOSYNTHESIS LAUROYLTRANSFERASE"/>
    <property type="match status" value="1"/>
</dbReference>
<dbReference type="PANTHER" id="PTHR30606">
    <property type="entry name" value="LIPID A BIOSYNTHESIS LAUROYL ACYLTRANSFERASE"/>
    <property type="match status" value="1"/>
</dbReference>
<dbReference type="Pfam" id="PF03279">
    <property type="entry name" value="Lip_A_acyltrans"/>
    <property type="match status" value="1"/>
</dbReference>
<evidence type="ECO:0000256" key="1">
    <source>
        <dbReference type="ARBA" id="ARBA00004533"/>
    </source>
</evidence>
<evidence type="ECO:0000313" key="7">
    <source>
        <dbReference type="EMBL" id="MCW3473343.1"/>
    </source>
</evidence>
<keyword evidence="4" id="KW-0808">Transferase</keyword>
<dbReference type="RefSeq" id="WP_264711915.1">
    <property type="nucleotide sequence ID" value="NZ_JAPDNT010000001.1"/>
</dbReference>
<dbReference type="GO" id="GO:0016746">
    <property type="term" value="F:acyltransferase activity"/>
    <property type="evidence" value="ECO:0007669"/>
    <property type="project" value="UniProtKB-KW"/>
</dbReference>
<evidence type="ECO:0000256" key="5">
    <source>
        <dbReference type="ARBA" id="ARBA00023136"/>
    </source>
</evidence>
<evidence type="ECO:0000313" key="8">
    <source>
        <dbReference type="Proteomes" id="UP001165679"/>
    </source>
</evidence>
<sequence length="299" mass="32600">MTLRALQFRLEAAVVRLALGLLTRLRPATASNIGGAIARTIGPWLPVSRVADANLRLALPELDRATRRRVIRGVWDNLGRTAAELPHVAALTRTASGPGWDLEGEQIFRGLVRNGGPAIFFSGHIGNWEMLPAVAASFGMPLSSFYRAAANPIVDGIIMDLRQRAIGADVPQFPKGAQGARSALGLLRDGGFLGMLVDQKMNDGIPVPFFGHTAMTAPAAAAYAIRFRCPIVPAYAQRLGPARFRLVCEEPLPLPDSGDRQADIASLTLQINGCLERWIRARPAEWLWLHRRWPREATP</sequence>
<protein>
    <submittedName>
        <fullName evidence="7">Lauroyl acyltransferase</fullName>
    </submittedName>
</protein>
<organism evidence="7 8">
    <name type="scientific">Limobrevibacterium gyesilva</name>
    <dbReference type="NCBI Taxonomy" id="2991712"/>
    <lineage>
        <taxon>Bacteria</taxon>
        <taxon>Pseudomonadati</taxon>
        <taxon>Pseudomonadota</taxon>
        <taxon>Alphaproteobacteria</taxon>
        <taxon>Acetobacterales</taxon>
        <taxon>Acetobacteraceae</taxon>
        <taxon>Limobrevibacterium</taxon>
    </lineage>
</organism>
<dbReference type="Proteomes" id="UP001165679">
    <property type="component" value="Unassembled WGS sequence"/>
</dbReference>
<keyword evidence="3" id="KW-0997">Cell inner membrane</keyword>
<dbReference type="GO" id="GO:0005886">
    <property type="term" value="C:plasma membrane"/>
    <property type="evidence" value="ECO:0007669"/>
    <property type="project" value="UniProtKB-SubCell"/>
</dbReference>
<dbReference type="InterPro" id="IPR004960">
    <property type="entry name" value="LipA_acyltrans"/>
</dbReference>
<evidence type="ECO:0000256" key="4">
    <source>
        <dbReference type="ARBA" id="ARBA00022679"/>
    </source>
</evidence>
<evidence type="ECO:0000256" key="6">
    <source>
        <dbReference type="ARBA" id="ARBA00023315"/>
    </source>
</evidence>
<name>A0AA42CCG8_9PROT</name>
<comment type="caution">
    <text evidence="7">The sequence shown here is derived from an EMBL/GenBank/DDBJ whole genome shotgun (WGS) entry which is preliminary data.</text>
</comment>
<accession>A0AA42CCG8</accession>
<reference evidence="7" key="2">
    <citation type="submission" date="2022-10" db="EMBL/GenBank/DDBJ databases">
        <authorList>
            <person name="Trinh H.N."/>
        </authorList>
    </citation>
    <scope>NUCLEOTIDE SEQUENCE</scope>
    <source>
        <strain evidence="7">RN2-1</strain>
    </source>
</reference>
<comment type="subcellular location">
    <subcellularLocation>
        <location evidence="1">Cell inner membrane</location>
    </subcellularLocation>
</comment>
<keyword evidence="2" id="KW-1003">Cell membrane</keyword>
<proteinExistence type="predicted"/>
<keyword evidence="6 7" id="KW-0012">Acyltransferase</keyword>